<accession>A0ACD5YZK0</accession>
<proteinExistence type="predicted"/>
<keyword evidence="2" id="KW-1185">Reference proteome</keyword>
<evidence type="ECO:0000313" key="2">
    <source>
        <dbReference type="Proteomes" id="UP001732700"/>
    </source>
</evidence>
<reference evidence="1" key="2">
    <citation type="submission" date="2025-09" db="UniProtKB">
        <authorList>
            <consortium name="EnsemblPlants"/>
        </authorList>
    </citation>
    <scope>IDENTIFICATION</scope>
</reference>
<organism evidence="1 2">
    <name type="scientific">Avena sativa</name>
    <name type="common">Oat</name>
    <dbReference type="NCBI Taxonomy" id="4498"/>
    <lineage>
        <taxon>Eukaryota</taxon>
        <taxon>Viridiplantae</taxon>
        <taxon>Streptophyta</taxon>
        <taxon>Embryophyta</taxon>
        <taxon>Tracheophyta</taxon>
        <taxon>Spermatophyta</taxon>
        <taxon>Magnoliopsida</taxon>
        <taxon>Liliopsida</taxon>
        <taxon>Poales</taxon>
        <taxon>Poaceae</taxon>
        <taxon>BOP clade</taxon>
        <taxon>Pooideae</taxon>
        <taxon>Poodae</taxon>
        <taxon>Poeae</taxon>
        <taxon>Poeae Chloroplast Group 1 (Aveneae type)</taxon>
        <taxon>Aveninae</taxon>
        <taxon>Avena</taxon>
    </lineage>
</organism>
<name>A0ACD5YZK0_AVESA</name>
<reference evidence="1" key="1">
    <citation type="submission" date="2021-05" db="EMBL/GenBank/DDBJ databases">
        <authorList>
            <person name="Scholz U."/>
            <person name="Mascher M."/>
            <person name="Fiebig A."/>
        </authorList>
    </citation>
    <scope>NUCLEOTIDE SEQUENCE [LARGE SCALE GENOMIC DNA]</scope>
</reference>
<dbReference type="Proteomes" id="UP001732700">
    <property type="component" value="Chromosome 6A"/>
</dbReference>
<protein>
    <submittedName>
        <fullName evidence="1">Uncharacterized protein</fullName>
    </submittedName>
</protein>
<evidence type="ECO:0000313" key="1">
    <source>
        <dbReference type="EnsemblPlants" id="AVESA.00010b.r2.6AG1069870.1.CDS"/>
    </source>
</evidence>
<sequence length="309" mass="35051">MRPSAYAQLQINNERLSSYPYRRWAWGSSWTCHPHCSSTPLAAPPAACSRLHISDFGQHRLISDPACCKITPGPVGSAAEVQTRGDYYDMARGLYKEGTLKESLGVKFQEGIIIWHIGTDVFLAKSKTAKTKEAAERVEAIKVLSNYMMFLLVDRPYMLPGQPQKWLYLRTCEKLVNMRVANPKYMLRRHNNMIKDLFRVHDSPAGFGCSRAAERDELANNLYDEYESSELSYVAPRLTHVARLAKELLEQERDGTSGTLKLILEVWMDILVYAGNKCSRNSHAEKLNSGGEMTTILWLMAEHLYQASL</sequence>
<dbReference type="EnsemblPlants" id="AVESA.00010b.r2.6AG1069870.1">
    <property type="protein sequence ID" value="AVESA.00010b.r2.6AG1069870.1.CDS"/>
    <property type="gene ID" value="AVESA.00010b.r2.6AG1069870"/>
</dbReference>